<evidence type="ECO:0000313" key="2">
    <source>
        <dbReference type="Proteomes" id="UP000245626"/>
    </source>
</evidence>
<evidence type="ECO:0000313" key="1">
    <source>
        <dbReference type="EMBL" id="PWN48422.1"/>
    </source>
</evidence>
<organism evidence="1 2">
    <name type="scientific">Violaceomyces palustris</name>
    <dbReference type="NCBI Taxonomy" id="1673888"/>
    <lineage>
        <taxon>Eukaryota</taxon>
        <taxon>Fungi</taxon>
        <taxon>Dikarya</taxon>
        <taxon>Basidiomycota</taxon>
        <taxon>Ustilaginomycotina</taxon>
        <taxon>Ustilaginomycetes</taxon>
        <taxon>Violaceomycetales</taxon>
        <taxon>Violaceomycetaceae</taxon>
        <taxon>Violaceomyces</taxon>
    </lineage>
</organism>
<keyword evidence="2" id="KW-1185">Reference proteome</keyword>
<dbReference type="Proteomes" id="UP000245626">
    <property type="component" value="Unassembled WGS sequence"/>
</dbReference>
<name>A0ACD0NRG6_9BASI</name>
<proteinExistence type="predicted"/>
<dbReference type="EMBL" id="KZ820207">
    <property type="protein sequence ID" value="PWN48422.1"/>
    <property type="molecule type" value="Genomic_DNA"/>
</dbReference>
<gene>
    <name evidence="1" type="ORF">IE53DRAFT_198065</name>
</gene>
<sequence length="385" mass="37984">MKFLSSLMVAITAVAGAMAQDTNATAFANGLLSALRANNLTALADAVGNNSEALLPALLTPGNKTVLAPSNAALQALGEVPTDALIATITYHVLNSTVDVAQINSGAKVIAASLLSNESYVDLGTGRSQVLVFSKFSGNNTAYVQQAGRNVSFALAANGPNYESIRVQPIENVLSIPGNTSTVAGQLGASQLATLLQNAQLVSALDSSTVTVFAPTNQAIAAVSSTIGAASAQDQTNVLLNHVVNGTTVYSTQLAGDNAVKSATSASGNELTFTANSTGAYVTSGSVTARIIQSDYAASNGVIHVIDAVLLNTTSNPQAAGSAYSSAASAAASPTGSTVPGVSGGTGGSTGSGSGSGGENGGMALKAGGATAVLSLLASAFWLIA</sequence>
<reference evidence="1 2" key="1">
    <citation type="journal article" date="2018" name="Mol. Biol. Evol.">
        <title>Broad Genomic Sampling Reveals a Smut Pathogenic Ancestry of the Fungal Clade Ustilaginomycotina.</title>
        <authorList>
            <person name="Kijpornyongpan T."/>
            <person name="Mondo S.J."/>
            <person name="Barry K."/>
            <person name="Sandor L."/>
            <person name="Lee J."/>
            <person name="Lipzen A."/>
            <person name="Pangilinan J."/>
            <person name="LaButti K."/>
            <person name="Hainaut M."/>
            <person name="Henrissat B."/>
            <person name="Grigoriev I.V."/>
            <person name="Spatafora J.W."/>
            <person name="Aime M.C."/>
        </authorList>
    </citation>
    <scope>NUCLEOTIDE SEQUENCE [LARGE SCALE GENOMIC DNA]</scope>
    <source>
        <strain evidence="1 2">SA 807</strain>
    </source>
</reference>
<protein>
    <submittedName>
        <fullName evidence="1">Fasciclin-domain-containing protein</fullName>
    </submittedName>
</protein>
<accession>A0ACD0NRG6</accession>